<keyword evidence="2" id="KW-1185">Reference proteome</keyword>
<name>A0A2P5I282_DIAHE</name>
<proteinExistence type="predicted"/>
<dbReference type="Proteomes" id="UP000094444">
    <property type="component" value="Unassembled WGS sequence"/>
</dbReference>
<evidence type="ECO:0000313" key="1">
    <source>
        <dbReference type="EMBL" id="POS76628.1"/>
    </source>
</evidence>
<reference evidence="1" key="1">
    <citation type="submission" date="2017-09" db="EMBL/GenBank/DDBJ databases">
        <title>Polyketide synthases of a Diaporthe helianthi virulent isolate.</title>
        <authorList>
            <person name="Baroncelli R."/>
        </authorList>
    </citation>
    <scope>NUCLEOTIDE SEQUENCE [LARGE SCALE GENOMIC DNA]</scope>
    <source>
        <strain evidence="1">7/96</strain>
    </source>
</reference>
<dbReference type="AlphaFoldDB" id="A0A2P5I282"/>
<dbReference type="InParanoid" id="A0A2P5I282"/>
<evidence type="ECO:0000313" key="2">
    <source>
        <dbReference type="Proteomes" id="UP000094444"/>
    </source>
</evidence>
<sequence length="78" mass="8450">MQAASAAVWCRTSLSYQLPAPSMTPIGRTATKTSCAWSCESAATASCSSMFHPRKAASLPPFLWDTSRFLEMMTRCAP</sequence>
<dbReference type="EMBL" id="MAVT02000348">
    <property type="protein sequence ID" value="POS76628.1"/>
    <property type="molecule type" value="Genomic_DNA"/>
</dbReference>
<organism evidence="1 2">
    <name type="scientific">Diaporthe helianthi</name>
    <dbReference type="NCBI Taxonomy" id="158607"/>
    <lineage>
        <taxon>Eukaryota</taxon>
        <taxon>Fungi</taxon>
        <taxon>Dikarya</taxon>
        <taxon>Ascomycota</taxon>
        <taxon>Pezizomycotina</taxon>
        <taxon>Sordariomycetes</taxon>
        <taxon>Sordariomycetidae</taxon>
        <taxon>Diaporthales</taxon>
        <taxon>Diaporthaceae</taxon>
        <taxon>Diaporthe</taxon>
    </lineage>
</organism>
<feature type="non-terminal residue" evidence="1">
    <location>
        <position position="78"/>
    </location>
</feature>
<accession>A0A2P5I282</accession>
<gene>
    <name evidence="1" type="ORF">DHEL01_v204965</name>
</gene>
<comment type="caution">
    <text evidence="1">The sequence shown here is derived from an EMBL/GenBank/DDBJ whole genome shotgun (WGS) entry which is preliminary data.</text>
</comment>
<protein>
    <submittedName>
        <fullName evidence="1">Uncharacterized protein</fullName>
    </submittedName>
</protein>